<accession>A0A1H2SLC3</accession>
<reference evidence="1 2" key="1">
    <citation type="submission" date="2016-10" db="EMBL/GenBank/DDBJ databases">
        <authorList>
            <person name="de Groot N.N."/>
        </authorList>
    </citation>
    <scope>NUCLEOTIDE SEQUENCE [LARGE SCALE GENOMIC DNA]</scope>
    <source>
        <strain evidence="1 2">DSM 17890</strain>
    </source>
</reference>
<keyword evidence="2" id="KW-1185">Reference proteome</keyword>
<dbReference type="Proteomes" id="UP000199118">
    <property type="component" value="Unassembled WGS sequence"/>
</dbReference>
<dbReference type="RefSeq" id="WP_092679715.1">
    <property type="nucleotide sequence ID" value="NZ_FNMZ01000001.1"/>
</dbReference>
<proteinExistence type="predicted"/>
<evidence type="ECO:0000313" key="1">
    <source>
        <dbReference type="EMBL" id="SDW32483.1"/>
    </source>
</evidence>
<evidence type="ECO:0008006" key="3">
    <source>
        <dbReference type="Google" id="ProtNLM"/>
    </source>
</evidence>
<sequence length="140" mass="15554">MHRLSALFLAPALLAAAGCATTQGPERAERMGALMGRTELSLVRELGVPDATAEAEGRRILRWSSATLEVVPEPYPWGPFGPWGYGYGRGGYAYGYGAGWAAPRTYRRWCDMELEFERAEDAPEAPWRAVSWRTRGNDCR</sequence>
<organism evidence="1 2">
    <name type="scientific">Albimonas donghaensis</name>
    <dbReference type="NCBI Taxonomy" id="356660"/>
    <lineage>
        <taxon>Bacteria</taxon>
        <taxon>Pseudomonadati</taxon>
        <taxon>Pseudomonadota</taxon>
        <taxon>Alphaproteobacteria</taxon>
        <taxon>Rhodobacterales</taxon>
        <taxon>Paracoccaceae</taxon>
        <taxon>Albimonas</taxon>
    </lineage>
</organism>
<dbReference type="AlphaFoldDB" id="A0A1H2SLC3"/>
<evidence type="ECO:0000313" key="2">
    <source>
        <dbReference type="Proteomes" id="UP000199118"/>
    </source>
</evidence>
<dbReference type="STRING" id="356660.SAMN05444336_101703"/>
<gene>
    <name evidence="1" type="ORF">SAMN05444336_101703</name>
</gene>
<dbReference type="EMBL" id="FNMZ01000001">
    <property type="protein sequence ID" value="SDW32483.1"/>
    <property type="molecule type" value="Genomic_DNA"/>
</dbReference>
<protein>
    <recommendedName>
        <fullName evidence="3">Lipoprotein</fullName>
    </recommendedName>
</protein>
<name>A0A1H2SLC3_9RHOB</name>
<dbReference type="OrthoDB" id="7272659at2"/>
<dbReference type="PROSITE" id="PS51257">
    <property type="entry name" value="PROKAR_LIPOPROTEIN"/>
    <property type="match status" value="1"/>
</dbReference>